<proteinExistence type="predicted"/>
<dbReference type="EMBL" id="HACG01008029">
    <property type="protein sequence ID" value="CEK54894.1"/>
    <property type="molecule type" value="Transcribed_RNA"/>
</dbReference>
<sequence>HEWKAEHEDSDSGYNSPMHKLNLVSIATQVIPSRIPTDNSRRTETAHSNIRLKKSPEHVQTTYAAKIVKKRVDNGESM</sequence>
<feature type="non-terminal residue" evidence="1">
    <location>
        <position position="78"/>
    </location>
</feature>
<reference evidence="1" key="1">
    <citation type="submission" date="2014-12" db="EMBL/GenBank/DDBJ databases">
        <title>Insight into the proteome of Arion vulgaris.</title>
        <authorList>
            <person name="Aradska J."/>
            <person name="Bulat T."/>
            <person name="Smidak R."/>
            <person name="Sarate P."/>
            <person name="Gangsoo J."/>
            <person name="Sialana F."/>
            <person name="Bilban M."/>
            <person name="Lubec G."/>
        </authorList>
    </citation>
    <scope>NUCLEOTIDE SEQUENCE</scope>
    <source>
        <tissue evidence="1">Skin</tissue>
    </source>
</reference>
<gene>
    <name evidence="1" type="primary">ORF23866</name>
</gene>
<evidence type="ECO:0000313" key="1">
    <source>
        <dbReference type="EMBL" id="CEK54894.1"/>
    </source>
</evidence>
<organism evidence="1">
    <name type="scientific">Arion vulgaris</name>
    <dbReference type="NCBI Taxonomy" id="1028688"/>
    <lineage>
        <taxon>Eukaryota</taxon>
        <taxon>Metazoa</taxon>
        <taxon>Spiralia</taxon>
        <taxon>Lophotrochozoa</taxon>
        <taxon>Mollusca</taxon>
        <taxon>Gastropoda</taxon>
        <taxon>Heterobranchia</taxon>
        <taxon>Euthyneura</taxon>
        <taxon>Panpulmonata</taxon>
        <taxon>Eupulmonata</taxon>
        <taxon>Stylommatophora</taxon>
        <taxon>Helicina</taxon>
        <taxon>Arionoidea</taxon>
        <taxon>Arionidae</taxon>
        <taxon>Arion</taxon>
    </lineage>
</organism>
<name>A0A0B6YFD3_9EUPU</name>
<accession>A0A0B6YFD3</accession>
<dbReference type="AlphaFoldDB" id="A0A0B6YFD3"/>
<protein>
    <submittedName>
        <fullName evidence="1">Uncharacterized protein</fullName>
    </submittedName>
</protein>
<feature type="non-terminal residue" evidence="1">
    <location>
        <position position="1"/>
    </location>
</feature>